<evidence type="ECO:0000256" key="6">
    <source>
        <dbReference type="ARBA" id="ARBA00022741"/>
    </source>
</evidence>
<feature type="domain" description="Histidine kinase" evidence="11">
    <location>
        <begin position="312"/>
        <end position="521"/>
    </location>
</feature>
<gene>
    <name evidence="13" type="ORF">PUT78_12530</name>
</gene>
<dbReference type="EC" id="2.7.13.3" evidence="3"/>
<evidence type="ECO:0000313" key="14">
    <source>
        <dbReference type="Proteomes" id="UP001431784"/>
    </source>
</evidence>
<dbReference type="InterPro" id="IPR036097">
    <property type="entry name" value="HisK_dim/P_sf"/>
</dbReference>
<evidence type="ECO:0000256" key="2">
    <source>
        <dbReference type="ARBA" id="ARBA00004370"/>
    </source>
</evidence>
<dbReference type="InterPro" id="IPR036890">
    <property type="entry name" value="HATPase_C_sf"/>
</dbReference>
<dbReference type="PROSITE" id="PS50885">
    <property type="entry name" value="HAMP"/>
    <property type="match status" value="1"/>
</dbReference>
<dbReference type="SMART" id="SM00388">
    <property type="entry name" value="HisKA"/>
    <property type="match status" value="1"/>
</dbReference>
<dbReference type="SUPFAM" id="SSF47384">
    <property type="entry name" value="Homodimeric domain of signal transducing histidine kinase"/>
    <property type="match status" value="1"/>
</dbReference>
<dbReference type="EMBL" id="JAQZSM010000011">
    <property type="protein sequence ID" value="MDD7971928.1"/>
    <property type="molecule type" value="Genomic_DNA"/>
</dbReference>
<evidence type="ECO:0000256" key="5">
    <source>
        <dbReference type="ARBA" id="ARBA00022679"/>
    </source>
</evidence>
<sequence>MQEADEQLRWNQVDVQDQASALLDDMSFNMDASLRILMTATEDVRLGTVERELGIERRQRDRLQRLATEAATLAALLLQARASSSIVALEQVETLGQDTLDMIALARSDLPDRIEIMFLLQSLDELVELAQGPNGIFVLMREQIMLREQILDALALAQDSLGTLQTQLTQFGQTERLAAQTRADDAAQGMLRGAMGLGVLIFAGAVSGAAILFFFVRRRIVQRVRELTDDLMHIASVELSSLPNAGQGADEFVRMSHAVDVFRMAVQDLKTTHLELSNEVRERRLAVKQLEQTQRELVQAGKMAALGQMSAAISHEINQPLAAMQHRLHALRQAHAETGPALDRIEALMRRITRTINHLRRIARRAEYRREIVCIRDPLNAVLELLAHRLKETGASMHITENVKEMAVEGDEILIEQVLLNILSNAIDSIEEADGTDGHIVVARDGKTSAALSIMDNGVGLRGLSGATLIDPFFTTKEVGKGLGLGLSIVFNVMQDMGGDISIVSGEEGGAKVLLRFRDGGGECGNGTQNGSDVDRG</sequence>
<dbReference type="PROSITE" id="PS50109">
    <property type="entry name" value="HIS_KIN"/>
    <property type="match status" value="1"/>
</dbReference>
<dbReference type="Gene3D" id="1.10.287.130">
    <property type="match status" value="1"/>
</dbReference>
<evidence type="ECO:0000256" key="7">
    <source>
        <dbReference type="ARBA" id="ARBA00022777"/>
    </source>
</evidence>
<evidence type="ECO:0000256" key="10">
    <source>
        <dbReference type="SAM" id="Phobius"/>
    </source>
</evidence>
<proteinExistence type="predicted"/>
<dbReference type="InterPro" id="IPR003660">
    <property type="entry name" value="HAMP_dom"/>
</dbReference>
<dbReference type="PANTHER" id="PTHR43065:SF46">
    <property type="entry name" value="C4-DICARBOXYLATE TRANSPORT SENSOR PROTEIN DCTB"/>
    <property type="match status" value="1"/>
</dbReference>
<evidence type="ECO:0000256" key="4">
    <source>
        <dbReference type="ARBA" id="ARBA00022553"/>
    </source>
</evidence>
<evidence type="ECO:0000256" key="8">
    <source>
        <dbReference type="ARBA" id="ARBA00022840"/>
    </source>
</evidence>
<keyword evidence="10" id="KW-1133">Transmembrane helix</keyword>
<dbReference type="InterPro" id="IPR003594">
    <property type="entry name" value="HATPase_dom"/>
</dbReference>
<keyword evidence="5" id="KW-0808">Transferase</keyword>
<reference evidence="13" key="1">
    <citation type="submission" date="2023-02" db="EMBL/GenBank/DDBJ databases">
        <title>Description of Roseinatronobacter alkalisoli sp. nov., an alkaliphilic bacerium isolated from soda soil.</title>
        <authorList>
            <person name="Wei W."/>
        </authorList>
    </citation>
    <scope>NUCLEOTIDE SEQUENCE</scope>
    <source>
        <strain evidence="13">HJB301</strain>
    </source>
</reference>
<dbReference type="Pfam" id="PF02518">
    <property type="entry name" value="HATPase_c"/>
    <property type="match status" value="1"/>
</dbReference>
<evidence type="ECO:0000256" key="9">
    <source>
        <dbReference type="ARBA" id="ARBA00023012"/>
    </source>
</evidence>
<keyword evidence="9" id="KW-0902">Two-component regulatory system</keyword>
<keyword evidence="14" id="KW-1185">Reference proteome</keyword>
<dbReference type="Gene3D" id="6.10.340.10">
    <property type="match status" value="1"/>
</dbReference>
<evidence type="ECO:0000256" key="1">
    <source>
        <dbReference type="ARBA" id="ARBA00000085"/>
    </source>
</evidence>
<dbReference type="CDD" id="cd00082">
    <property type="entry name" value="HisKA"/>
    <property type="match status" value="1"/>
</dbReference>
<feature type="domain" description="HAMP" evidence="12">
    <location>
        <begin position="218"/>
        <end position="271"/>
    </location>
</feature>
<comment type="catalytic activity">
    <reaction evidence="1">
        <text>ATP + protein L-histidine = ADP + protein N-phospho-L-histidine.</text>
        <dbReference type="EC" id="2.7.13.3"/>
    </reaction>
</comment>
<dbReference type="SMART" id="SM00387">
    <property type="entry name" value="HATPase_c"/>
    <property type="match status" value="1"/>
</dbReference>
<protein>
    <recommendedName>
        <fullName evidence="3">histidine kinase</fullName>
        <ecNumber evidence="3">2.7.13.3</ecNumber>
    </recommendedName>
</protein>
<dbReference type="InterPro" id="IPR004358">
    <property type="entry name" value="Sig_transdc_His_kin-like_C"/>
</dbReference>
<dbReference type="Pfam" id="PF00512">
    <property type="entry name" value="HisKA"/>
    <property type="match status" value="1"/>
</dbReference>
<evidence type="ECO:0000313" key="13">
    <source>
        <dbReference type="EMBL" id="MDD7971928.1"/>
    </source>
</evidence>
<dbReference type="Proteomes" id="UP001431784">
    <property type="component" value="Unassembled WGS sequence"/>
</dbReference>
<dbReference type="InterPro" id="IPR005467">
    <property type="entry name" value="His_kinase_dom"/>
</dbReference>
<keyword evidence="8 13" id="KW-0067">ATP-binding</keyword>
<dbReference type="RefSeq" id="WP_274352608.1">
    <property type="nucleotide sequence ID" value="NZ_JAQZSM010000011.1"/>
</dbReference>
<keyword evidence="4" id="KW-0597">Phosphoprotein</keyword>
<keyword evidence="10" id="KW-0812">Transmembrane</keyword>
<keyword evidence="7" id="KW-0418">Kinase</keyword>
<dbReference type="InterPro" id="IPR003661">
    <property type="entry name" value="HisK_dim/P_dom"/>
</dbReference>
<comment type="subcellular location">
    <subcellularLocation>
        <location evidence="2">Membrane</location>
    </subcellularLocation>
</comment>
<keyword evidence="10" id="KW-0472">Membrane</keyword>
<keyword evidence="6" id="KW-0547">Nucleotide-binding</keyword>
<dbReference type="SUPFAM" id="SSF55874">
    <property type="entry name" value="ATPase domain of HSP90 chaperone/DNA topoisomerase II/histidine kinase"/>
    <property type="match status" value="1"/>
</dbReference>
<accession>A0ABT5TDF7</accession>
<dbReference type="GO" id="GO:0005524">
    <property type="term" value="F:ATP binding"/>
    <property type="evidence" value="ECO:0007669"/>
    <property type="project" value="UniProtKB-KW"/>
</dbReference>
<evidence type="ECO:0000256" key="3">
    <source>
        <dbReference type="ARBA" id="ARBA00012438"/>
    </source>
</evidence>
<evidence type="ECO:0000259" key="11">
    <source>
        <dbReference type="PROSITE" id="PS50109"/>
    </source>
</evidence>
<evidence type="ECO:0000259" key="12">
    <source>
        <dbReference type="PROSITE" id="PS50885"/>
    </source>
</evidence>
<name>A0ABT5TDF7_9RHOB</name>
<feature type="transmembrane region" description="Helical" evidence="10">
    <location>
        <begin position="194"/>
        <end position="216"/>
    </location>
</feature>
<dbReference type="PRINTS" id="PR00344">
    <property type="entry name" value="BCTRLSENSOR"/>
</dbReference>
<dbReference type="Gene3D" id="3.30.565.10">
    <property type="entry name" value="Histidine kinase-like ATPase, C-terminal domain"/>
    <property type="match status" value="1"/>
</dbReference>
<organism evidence="13 14">
    <name type="scientific">Roseinatronobacter alkalisoli</name>
    <dbReference type="NCBI Taxonomy" id="3028235"/>
    <lineage>
        <taxon>Bacteria</taxon>
        <taxon>Pseudomonadati</taxon>
        <taxon>Pseudomonadota</taxon>
        <taxon>Alphaproteobacteria</taxon>
        <taxon>Rhodobacterales</taxon>
        <taxon>Paracoccaceae</taxon>
        <taxon>Roseinatronobacter</taxon>
    </lineage>
</organism>
<comment type="caution">
    <text evidence="13">The sequence shown here is derived from an EMBL/GenBank/DDBJ whole genome shotgun (WGS) entry which is preliminary data.</text>
</comment>
<dbReference type="PANTHER" id="PTHR43065">
    <property type="entry name" value="SENSOR HISTIDINE KINASE"/>
    <property type="match status" value="1"/>
</dbReference>